<dbReference type="Gene3D" id="3.30.1200.10">
    <property type="entry name" value="YggU-like"/>
    <property type="match status" value="1"/>
</dbReference>
<dbReference type="EMBL" id="MLJW01000573">
    <property type="protein sequence ID" value="OIQ85036.1"/>
    <property type="molecule type" value="Genomic_DNA"/>
</dbReference>
<reference evidence="2" key="1">
    <citation type="submission" date="2016-10" db="EMBL/GenBank/DDBJ databases">
        <title>Sequence of Gallionella enrichment culture.</title>
        <authorList>
            <person name="Poehlein A."/>
            <person name="Muehling M."/>
            <person name="Daniel R."/>
        </authorList>
    </citation>
    <scope>NUCLEOTIDE SEQUENCE</scope>
</reference>
<proteinExistence type="inferred from homology"/>
<dbReference type="InterPro" id="IPR003746">
    <property type="entry name" value="DUF167"/>
</dbReference>
<gene>
    <name evidence="2" type="ORF">GALL_331340</name>
</gene>
<dbReference type="AlphaFoldDB" id="A0A1J5QZ82"/>
<name>A0A1J5QZ82_9ZZZZ</name>
<accession>A0A1J5QZ82</accession>
<organism evidence="2">
    <name type="scientific">mine drainage metagenome</name>
    <dbReference type="NCBI Taxonomy" id="410659"/>
    <lineage>
        <taxon>unclassified sequences</taxon>
        <taxon>metagenomes</taxon>
        <taxon>ecological metagenomes</taxon>
    </lineage>
</organism>
<dbReference type="SMART" id="SM01152">
    <property type="entry name" value="DUF167"/>
    <property type="match status" value="1"/>
</dbReference>
<protein>
    <submittedName>
        <fullName evidence="2">Uncharacterized protein</fullName>
    </submittedName>
</protein>
<comment type="caution">
    <text evidence="2">The sequence shown here is derived from an EMBL/GenBank/DDBJ whole genome shotgun (WGS) entry which is preliminary data.</text>
</comment>
<sequence>MRVEYPSWLRAAETKTIVCVAAQPGAKTTALVGLHAGALRVRIAAPALDGRGNTALCAWLAETLALARRDVSILRGEKSRRKQLAVAMSAESVASILEPLVDMAQNAHRRA</sequence>
<dbReference type="GO" id="GO:0005737">
    <property type="term" value="C:cytoplasm"/>
    <property type="evidence" value="ECO:0007669"/>
    <property type="project" value="TreeGrafter"/>
</dbReference>
<evidence type="ECO:0000313" key="2">
    <source>
        <dbReference type="EMBL" id="OIQ85036.1"/>
    </source>
</evidence>
<dbReference type="SUPFAM" id="SSF69786">
    <property type="entry name" value="YggU-like"/>
    <property type="match status" value="1"/>
</dbReference>
<comment type="similarity">
    <text evidence="1">Belongs to the UPF0235 family.</text>
</comment>
<evidence type="ECO:0000256" key="1">
    <source>
        <dbReference type="ARBA" id="ARBA00010364"/>
    </source>
</evidence>
<dbReference type="InterPro" id="IPR036591">
    <property type="entry name" value="YggU-like_sf"/>
</dbReference>
<dbReference type="PANTHER" id="PTHR13420">
    <property type="entry name" value="UPF0235 PROTEIN C15ORF40"/>
    <property type="match status" value="1"/>
</dbReference>
<dbReference type="Pfam" id="PF02594">
    <property type="entry name" value="DUF167"/>
    <property type="match status" value="1"/>
</dbReference>
<dbReference type="NCBIfam" id="TIGR00251">
    <property type="entry name" value="DUF167 family protein"/>
    <property type="match status" value="1"/>
</dbReference>
<dbReference type="PANTHER" id="PTHR13420:SF7">
    <property type="entry name" value="UPF0235 PROTEIN C15ORF40"/>
    <property type="match status" value="1"/>
</dbReference>
<dbReference type="HAMAP" id="MF_00634">
    <property type="entry name" value="UPF0235"/>
    <property type="match status" value="1"/>
</dbReference>